<evidence type="ECO:0000259" key="6">
    <source>
        <dbReference type="Pfam" id="PF22692"/>
    </source>
</evidence>
<name>Q13AI5_RHOPS</name>
<dbReference type="PANTHER" id="PTHR30435:SF1">
    <property type="entry name" value="FLAGELLAR HOOK PROTEIN FLGE"/>
    <property type="match status" value="1"/>
</dbReference>
<evidence type="ECO:0000313" key="7">
    <source>
        <dbReference type="EMBL" id="ABE38904.1"/>
    </source>
</evidence>
<keyword evidence="3 4" id="KW-0975">Bacterial flagellum</keyword>
<dbReference type="BioCyc" id="RPAL316057:RPD_RS08405-MONOMER"/>
<dbReference type="eggNOG" id="COG1749">
    <property type="taxonomic scope" value="Bacteria"/>
</dbReference>
<dbReference type="Proteomes" id="UP000001818">
    <property type="component" value="Chromosome"/>
</dbReference>
<evidence type="ECO:0000256" key="1">
    <source>
        <dbReference type="ARBA" id="ARBA00004117"/>
    </source>
</evidence>
<evidence type="ECO:0000256" key="3">
    <source>
        <dbReference type="ARBA" id="ARBA00023143"/>
    </source>
</evidence>
<comment type="subcellular location">
    <subcellularLocation>
        <location evidence="1 4">Bacterial flagellum basal body</location>
    </subcellularLocation>
</comment>
<dbReference type="NCBIfam" id="TIGR03506">
    <property type="entry name" value="FlgEFG_subfam"/>
    <property type="match status" value="2"/>
</dbReference>
<evidence type="ECO:0000313" key="8">
    <source>
        <dbReference type="Proteomes" id="UP000001818"/>
    </source>
</evidence>
<gene>
    <name evidence="7" type="ordered locus">RPD_1667</name>
</gene>
<dbReference type="PANTHER" id="PTHR30435">
    <property type="entry name" value="FLAGELLAR PROTEIN"/>
    <property type="match status" value="1"/>
</dbReference>
<dbReference type="InterPro" id="IPR020013">
    <property type="entry name" value="Flagellar_FlgE/F/G"/>
</dbReference>
<dbReference type="SUPFAM" id="SSF117143">
    <property type="entry name" value="Flagellar hook protein flgE"/>
    <property type="match status" value="1"/>
</dbReference>
<dbReference type="InterPro" id="IPR010930">
    <property type="entry name" value="Flg_bb/hook_C_dom"/>
</dbReference>
<feature type="domain" description="Flagellar hook protein FlgE/F/G-like D1" evidence="6">
    <location>
        <begin position="84"/>
        <end position="136"/>
    </location>
</feature>
<organism evidence="7 8">
    <name type="scientific">Rhodopseudomonas palustris (strain BisB5)</name>
    <dbReference type="NCBI Taxonomy" id="316057"/>
    <lineage>
        <taxon>Bacteria</taxon>
        <taxon>Pseudomonadati</taxon>
        <taxon>Pseudomonadota</taxon>
        <taxon>Alphaproteobacteria</taxon>
        <taxon>Hyphomicrobiales</taxon>
        <taxon>Nitrobacteraceae</taxon>
        <taxon>Rhodopseudomonas</taxon>
    </lineage>
</organism>
<sequence>MGIFGALTTSVAGLRANSYALENISGNIANSQTTAFKRVDTAFLDLIPQAGTNAQVAGSVTSESRLTNTLSGSVQSASVSTYMAINGEGFFAVQKPGSFSDNSPVFTGVNNYTRRGDFSLDKNGYLVNGAGYYLQGVAIDPTTGNPVGSTPTVLKFQNDFLPSQATTKISYRANLASYPLTTKNDKSVPGSELLRPADFTSNPQVAGTAPPPFADNTKVGLQKNSKAGTAITAATLLKGAAATNSASADFTITDTITVGTGGSAKTIAFYDSGAGGSAGAAPNTTYLDLATATVGNLLGAIDTANGNGGTPSSVATGAITLHTGIAADLTLTSTSAGFASLGLTSPVSVARLGGGSVGTGQVTGAENQTFLDESISGGATTAYDGSGAPVNVQFRWAKIDSAALGVGHNDTWNLFYQVNPGATGSQVAWQNVNTNFSFNSTGQMNPVIGQLALSNLTVSGVSLGNVTMSFGTGGLTQFSDTNGNVQVNQLQQDGYAAGQLTSVSVSNEGRVVGAYSNGRNIDLAEVSVATFNGANFLKRIDGGAFEVTNESGEALYGKGGSISGSSLESSNTDIADEFTKLIVTQQAYSANTKVITTANTMVQDLLNVMR</sequence>
<dbReference type="KEGG" id="rpd:RPD_1667"/>
<dbReference type="AlphaFoldDB" id="Q13AI5"/>
<dbReference type="GO" id="GO:0009425">
    <property type="term" value="C:bacterial-type flagellum basal body"/>
    <property type="evidence" value="ECO:0007669"/>
    <property type="project" value="UniProtKB-SubCell"/>
</dbReference>
<dbReference type="GO" id="GO:0005829">
    <property type="term" value="C:cytosol"/>
    <property type="evidence" value="ECO:0007669"/>
    <property type="project" value="TreeGrafter"/>
</dbReference>
<reference evidence="7 8" key="1">
    <citation type="submission" date="2006-03" db="EMBL/GenBank/DDBJ databases">
        <title>Complete sequence of Rhodopseudomonas palustris BisB5.</title>
        <authorList>
            <consortium name="US DOE Joint Genome Institute"/>
            <person name="Copeland A."/>
            <person name="Lucas S."/>
            <person name="Lapidus A."/>
            <person name="Barry K."/>
            <person name="Detter J.C."/>
            <person name="Glavina del Rio T."/>
            <person name="Hammon N."/>
            <person name="Israni S."/>
            <person name="Dalin E."/>
            <person name="Tice H."/>
            <person name="Pitluck S."/>
            <person name="Chain P."/>
            <person name="Malfatti S."/>
            <person name="Shin M."/>
            <person name="Vergez L."/>
            <person name="Schmutz J."/>
            <person name="Larimer F."/>
            <person name="Land M."/>
            <person name="Hauser L."/>
            <person name="Pelletier D.A."/>
            <person name="Kyrpides N."/>
            <person name="Lykidis A."/>
            <person name="Oda Y."/>
            <person name="Harwood C.S."/>
            <person name="Richardson P."/>
        </authorList>
    </citation>
    <scope>NUCLEOTIDE SEQUENCE [LARGE SCALE GENOMIC DNA]</scope>
    <source>
        <strain evidence="7 8">BisB5</strain>
    </source>
</reference>
<evidence type="ECO:0000256" key="2">
    <source>
        <dbReference type="ARBA" id="ARBA00009677"/>
    </source>
</evidence>
<dbReference type="Pfam" id="PF22692">
    <property type="entry name" value="LlgE_F_G_D1"/>
    <property type="match status" value="1"/>
</dbReference>
<evidence type="ECO:0000256" key="4">
    <source>
        <dbReference type="RuleBase" id="RU362116"/>
    </source>
</evidence>
<dbReference type="InterPro" id="IPR037925">
    <property type="entry name" value="FlgE/F/G-like"/>
</dbReference>
<dbReference type="GO" id="GO:0009424">
    <property type="term" value="C:bacterial-type flagellum hook"/>
    <property type="evidence" value="ECO:0007669"/>
    <property type="project" value="TreeGrafter"/>
</dbReference>
<dbReference type="HOGENOM" id="CLU_013687_2_3_5"/>
<dbReference type="InterPro" id="IPR053967">
    <property type="entry name" value="LlgE_F_G-like_D1"/>
</dbReference>
<comment type="similarity">
    <text evidence="2 4">Belongs to the flagella basal body rod proteins family.</text>
</comment>
<comment type="function">
    <text evidence="4">A flexible structure which links the flagellar filament to the drive apparatus in the basal body.</text>
</comment>
<feature type="domain" description="Flagellar basal-body/hook protein C-terminal" evidence="5">
    <location>
        <begin position="566"/>
        <end position="607"/>
    </location>
</feature>
<dbReference type="GO" id="GO:0071978">
    <property type="term" value="P:bacterial-type flagellum-dependent swarming motility"/>
    <property type="evidence" value="ECO:0007669"/>
    <property type="project" value="TreeGrafter"/>
</dbReference>
<dbReference type="EMBL" id="CP000283">
    <property type="protein sequence ID" value="ABE38904.1"/>
    <property type="molecule type" value="Genomic_DNA"/>
</dbReference>
<proteinExistence type="inferred from homology"/>
<dbReference type="STRING" id="316057.RPD_1667"/>
<evidence type="ECO:0000259" key="5">
    <source>
        <dbReference type="Pfam" id="PF06429"/>
    </source>
</evidence>
<accession>Q13AI5</accession>
<protein>
    <recommendedName>
        <fullName evidence="4">Flagellar hook protein FlgE</fullName>
    </recommendedName>
</protein>
<dbReference type="Pfam" id="PF06429">
    <property type="entry name" value="Flg_bbr_C"/>
    <property type="match status" value="1"/>
</dbReference>